<proteinExistence type="predicted"/>
<organism evidence="2 3">
    <name type="scientific">Roseomonas populi</name>
    <dbReference type="NCBI Taxonomy" id="3121582"/>
    <lineage>
        <taxon>Bacteria</taxon>
        <taxon>Pseudomonadati</taxon>
        <taxon>Pseudomonadota</taxon>
        <taxon>Alphaproteobacteria</taxon>
        <taxon>Acetobacterales</taxon>
        <taxon>Roseomonadaceae</taxon>
        <taxon>Roseomonas</taxon>
    </lineage>
</organism>
<keyword evidence="1" id="KW-0812">Transmembrane</keyword>
<protein>
    <submittedName>
        <fullName evidence="2">Uncharacterized protein</fullName>
    </submittedName>
</protein>
<dbReference type="EMBL" id="JANJOU010000003">
    <property type="protein sequence ID" value="MCR0981779.1"/>
    <property type="molecule type" value="Genomic_DNA"/>
</dbReference>
<accession>A0ABT1X104</accession>
<keyword evidence="1" id="KW-0472">Membrane</keyword>
<name>A0ABT1X104_9PROT</name>
<dbReference type="RefSeq" id="WP_257715441.1">
    <property type="nucleotide sequence ID" value="NZ_JANJOU010000003.1"/>
</dbReference>
<evidence type="ECO:0000313" key="2">
    <source>
        <dbReference type="EMBL" id="MCR0981779.1"/>
    </source>
</evidence>
<sequence>MSDALAPAADPVVPPGRPSIGQLIVTAVSPLLLILMLVALIFIQIPPENRDMFNIALGAVIGWNTAVVSYHIGSSAGSAARAATLDRFVGGGR</sequence>
<evidence type="ECO:0000313" key="3">
    <source>
        <dbReference type="Proteomes" id="UP001524642"/>
    </source>
</evidence>
<comment type="caution">
    <text evidence="2">The sequence shown here is derived from an EMBL/GenBank/DDBJ whole genome shotgun (WGS) entry which is preliminary data.</text>
</comment>
<keyword evidence="1" id="KW-1133">Transmembrane helix</keyword>
<evidence type="ECO:0000256" key="1">
    <source>
        <dbReference type="SAM" id="Phobius"/>
    </source>
</evidence>
<feature type="transmembrane region" description="Helical" evidence="1">
    <location>
        <begin position="20"/>
        <end position="43"/>
    </location>
</feature>
<keyword evidence="3" id="KW-1185">Reference proteome</keyword>
<gene>
    <name evidence="2" type="ORF">NRP21_06930</name>
</gene>
<reference evidence="2 3" key="1">
    <citation type="submission" date="2022-06" db="EMBL/GenBank/DDBJ databases">
        <title>Roseomonas CN29.</title>
        <authorList>
            <person name="Cheng Y."/>
            <person name="He X."/>
        </authorList>
    </citation>
    <scope>NUCLEOTIDE SEQUENCE [LARGE SCALE GENOMIC DNA]</scope>
    <source>
        <strain evidence="2 3">CN29</strain>
    </source>
</reference>
<dbReference type="Proteomes" id="UP001524642">
    <property type="component" value="Unassembled WGS sequence"/>
</dbReference>